<gene>
    <name evidence="2" type="ORF">MPH_12332</name>
</gene>
<protein>
    <submittedName>
        <fullName evidence="2">Uncharacterized protein</fullName>
    </submittedName>
</protein>
<feature type="compositionally biased region" description="Polar residues" evidence="1">
    <location>
        <begin position="55"/>
        <end position="73"/>
    </location>
</feature>
<dbReference type="Proteomes" id="UP000007129">
    <property type="component" value="Unassembled WGS sequence"/>
</dbReference>
<dbReference type="HOGENOM" id="CLU_2121552_0_0_1"/>
<feature type="region of interest" description="Disordered" evidence="1">
    <location>
        <begin position="48"/>
        <end position="114"/>
    </location>
</feature>
<proteinExistence type="predicted"/>
<dbReference type="EMBL" id="AHHD01000517">
    <property type="protein sequence ID" value="EKG10474.1"/>
    <property type="molecule type" value="Genomic_DNA"/>
</dbReference>
<evidence type="ECO:0000313" key="3">
    <source>
        <dbReference type="Proteomes" id="UP000007129"/>
    </source>
</evidence>
<dbReference type="AlphaFoldDB" id="K2RK20"/>
<feature type="compositionally biased region" description="Low complexity" evidence="1">
    <location>
        <begin position="91"/>
        <end position="106"/>
    </location>
</feature>
<dbReference type="InParanoid" id="K2RK20"/>
<name>K2RK20_MACPH</name>
<accession>K2RK20</accession>
<reference evidence="2 3" key="1">
    <citation type="journal article" date="2012" name="BMC Genomics">
        <title>Tools to kill: Genome of one of the most destructive plant pathogenic fungi Macrophomina phaseolina.</title>
        <authorList>
            <person name="Islam M.S."/>
            <person name="Haque M.S."/>
            <person name="Islam M.M."/>
            <person name="Emdad E.M."/>
            <person name="Halim A."/>
            <person name="Hossen Q.M.M."/>
            <person name="Hossain M.Z."/>
            <person name="Ahmed B."/>
            <person name="Rahim S."/>
            <person name="Rahman M.S."/>
            <person name="Alam M.M."/>
            <person name="Hou S."/>
            <person name="Wan X."/>
            <person name="Saito J.A."/>
            <person name="Alam M."/>
        </authorList>
    </citation>
    <scope>NUCLEOTIDE SEQUENCE [LARGE SCALE GENOMIC DNA]</scope>
    <source>
        <strain evidence="2 3">MS6</strain>
    </source>
</reference>
<sequence length="114" mass="12642">MNIQLRILPIRPVPKTRSYLPNPKVDPIPEGLSTIPIRQWQAINKKPVAPLPSHSIINTKGSSGTPFRTSQCPSPKRNRTPQNTSSRREIPISSHLISSHLTLSHPDNTIKDGS</sequence>
<comment type="caution">
    <text evidence="2">The sequence shown here is derived from an EMBL/GenBank/DDBJ whole genome shotgun (WGS) entry which is preliminary data.</text>
</comment>
<evidence type="ECO:0000313" key="2">
    <source>
        <dbReference type="EMBL" id="EKG10474.1"/>
    </source>
</evidence>
<evidence type="ECO:0000256" key="1">
    <source>
        <dbReference type="SAM" id="MobiDB-lite"/>
    </source>
</evidence>
<organism evidence="2 3">
    <name type="scientific">Macrophomina phaseolina (strain MS6)</name>
    <name type="common">Charcoal rot fungus</name>
    <dbReference type="NCBI Taxonomy" id="1126212"/>
    <lineage>
        <taxon>Eukaryota</taxon>
        <taxon>Fungi</taxon>
        <taxon>Dikarya</taxon>
        <taxon>Ascomycota</taxon>
        <taxon>Pezizomycotina</taxon>
        <taxon>Dothideomycetes</taxon>
        <taxon>Dothideomycetes incertae sedis</taxon>
        <taxon>Botryosphaeriales</taxon>
        <taxon>Botryosphaeriaceae</taxon>
        <taxon>Macrophomina</taxon>
    </lineage>
</organism>
<dbReference type="VEuPathDB" id="FungiDB:MPH_12332"/>